<keyword evidence="2 5" id="KW-0808">Transferase</keyword>
<dbReference type="RefSeq" id="WP_263720812.1">
    <property type="nucleotide sequence ID" value="NZ_JAOWLA010000004.1"/>
</dbReference>
<feature type="active site" description="Nucleophile" evidence="5">
    <location>
        <position position="349"/>
    </location>
</feature>
<dbReference type="InterPro" id="IPR001678">
    <property type="entry name" value="MeTrfase_RsmB-F_NOP2_dom"/>
</dbReference>
<dbReference type="GO" id="GO:0032259">
    <property type="term" value="P:methylation"/>
    <property type="evidence" value="ECO:0007669"/>
    <property type="project" value="UniProtKB-KW"/>
</dbReference>
<comment type="similarity">
    <text evidence="5">Belongs to the class I-like SAM-binding methyltransferase superfamily. RsmB/NOP family.</text>
</comment>
<dbReference type="EMBL" id="JAOWLA010000004">
    <property type="protein sequence ID" value="MCV2864311.1"/>
    <property type="molecule type" value="Genomic_DNA"/>
</dbReference>
<keyword evidence="1 5" id="KW-0489">Methyltransferase</keyword>
<evidence type="ECO:0000313" key="7">
    <source>
        <dbReference type="EMBL" id="MCV2864311.1"/>
    </source>
</evidence>
<dbReference type="Gene3D" id="3.40.50.150">
    <property type="entry name" value="Vaccinia Virus protein VP39"/>
    <property type="match status" value="1"/>
</dbReference>
<dbReference type="InterPro" id="IPR054728">
    <property type="entry name" value="RsmB-like_ferredoxin"/>
</dbReference>
<name>A0ABT2YZK6_9RHOB</name>
<protein>
    <submittedName>
        <fullName evidence="7">RsmB/NOP family class I SAM-dependent RNA methyltransferase</fullName>
    </submittedName>
</protein>
<organism evidence="7 8">
    <name type="scientific">Albidovulum sediminicola</name>
    <dbReference type="NCBI Taxonomy" id="2984331"/>
    <lineage>
        <taxon>Bacteria</taxon>
        <taxon>Pseudomonadati</taxon>
        <taxon>Pseudomonadota</taxon>
        <taxon>Alphaproteobacteria</taxon>
        <taxon>Rhodobacterales</taxon>
        <taxon>Paracoccaceae</taxon>
        <taxon>Albidovulum</taxon>
    </lineage>
</organism>
<evidence type="ECO:0000259" key="6">
    <source>
        <dbReference type="PROSITE" id="PS51686"/>
    </source>
</evidence>
<keyword evidence="4 5" id="KW-0694">RNA-binding</keyword>
<dbReference type="Pfam" id="PF01189">
    <property type="entry name" value="Methyltr_RsmB-F"/>
    <property type="match status" value="1"/>
</dbReference>
<evidence type="ECO:0000256" key="3">
    <source>
        <dbReference type="ARBA" id="ARBA00022691"/>
    </source>
</evidence>
<comment type="caution">
    <text evidence="7">The sequence shown here is derived from an EMBL/GenBank/DDBJ whole genome shotgun (WGS) entry which is preliminary data.</text>
</comment>
<proteinExistence type="inferred from homology"/>
<evidence type="ECO:0000256" key="2">
    <source>
        <dbReference type="ARBA" id="ARBA00022679"/>
    </source>
</evidence>
<dbReference type="InterPro" id="IPR049560">
    <property type="entry name" value="MeTrfase_RsmB-F_NOP2_cat"/>
</dbReference>
<dbReference type="PANTHER" id="PTHR22807">
    <property type="entry name" value="NOP2 YEAST -RELATED NOL1/NOP2/FMU SUN DOMAIN-CONTAINING"/>
    <property type="match status" value="1"/>
</dbReference>
<dbReference type="PROSITE" id="PS51686">
    <property type="entry name" value="SAM_MT_RSMB_NOP"/>
    <property type="match status" value="1"/>
</dbReference>
<keyword evidence="3 5" id="KW-0949">S-adenosyl-L-methionine</keyword>
<comment type="caution">
    <text evidence="5">Lacks conserved residue(s) required for the propagation of feature annotation.</text>
</comment>
<dbReference type="PRINTS" id="PR02008">
    <property type="entry name" value="RCMTFAMILY"/>
</dbReference>
<feature type="binding site" evidence="5">
    <location>
        <position position="256"/>
    </location>
    <ligand>
        <name>S-adenosyl-L-methionine</name>
        <dbReference type="ChEBI" id="CHEBI:59789"/>
    </ligand>
</feature>
<reference evidence="7 8" key="1">
    <citation type="submission" date="2022-10" db="EMBL/GenBank/DDBJ databases">
        <title>Defluviimonas sp. nov., isolated from ocean surface water.</title>
        <authorList>
            <person name="He W."/>
            <person name="Wang L."/>
            <person name="Zhang D.-F."/>
        </authorList>
    </citation>
    <scope>NUCLEOTIDE SEQUENCE [LARGE SCALE GENOMIC DNA]</scope>
    <source>
        <strain evidence="7 8">WL0075</strain>
    </source>
</reference>
<dbReference type="InterPro" id="IPR023267">
    <property type="entry name" value="RCMT"/>
</dbReference>
<dbReference type="Gene3D" id="3.30.70.1170">
    <property type="entry name" value="Sun protein, domain 3"/>
    <property type="match status" value="1"/>
</dbReference>
<evidence type="ECO:0000256" key="5">
    <source>
        <dbReference type="PROSITE-ProRule" id="PRU01023"/>
    </source>
</evidence>
<dbReference type="Proteomes" id="UP001652503">
    <property type="component" value="Unassembled WGS sequence"/>
</dbReference>
<dbReference type="SUPFAM" id="SSF53335">
    <property type="entry name" value="S-adenosyl-L-methionine-dependent methyltransferases"/>
    <property type="match status" value="1"/>
</dbReference>
<dbReference type="Pfam" id="PF22458">
    <property type="entry name" value="RsmF-B_ferredox"/>
    <property type="match status" value="1"/>
</dbReference>
<dbReference type="InterPro" id="IPR029063">
    <property type="entry name" value="SAM-dependent_MTases_sf"/>
</dbReference>
<accession>A0ABT2YZK6</accession>
<gene>
    <name evidence="7" type="ORF">OE647_06095</name>
</gene>
<evidence type="ECO:0000256" key="1">
    <source>
        <dbReference type="ARBA" id="ARBA00022603"/>
    </source>
</evidence>
<keyword evidence="8" id="KW-1185">Reference proteome</keyword>
<sequence length="395" mass="41875">MTPEARIGAAVEILDRVLAGEAAERALTTWARGSRFAGSRDRAAIRDHVYDALRRRRSALALSGQAAPSGRALMIGLLRDAGTDPTTIFSGQGYAPAHLTGDEAAALAAAPSAAALPEAVALDLPDWLVAPLKARLGADFHAAMEAMRHRAPIFLRVNAARGDRDDAMAALAAEGIATRPSVLAAGALEVTDGAARIKSSQAYLTGLVELQDAASQAAVEALPLQAGLRALDYCAGGGGKVLAMAARVRGSWFAHDADSRRMADLPARAERAGVAVRRLTTAAIPGEAPFDLVLTDVPCTGSGTWRRTPQAKWTLRPERLAALNRTQDEILAEAQNFVRPGGLLAYMTCSLLDSENAERIAAFLARFADFTLELERRFSPLDGGDGFYLACLRRR</sequence>
<dbReference type="GO" id="GO:0008168">
    <property type="term" value="F:methyltransferase activity"/>
    <property type="evidence" value="ECO:0007669"/>
    <property type="project" value="UniProtKB-KW"/>
</dbReference>
<evidence type="ECO:0000313" key="8">
    <source>
        <dbReference type="Proteomes" id="UP001652503"/>
    </source>
</evidence>
<evidence type="ECO:0000256" key="4">
    <source>
        <dbReference type="ARBA" id="ARBA00022884"/>
    </source>
</evidence>
<dbReference type="PANTHER" id="PTHR22807:SF53">
    <property type="entry name" value="RIBOSOMAL RNA SMALL SUBUNIT METHYLTRANSFERASE B-RELATED"/>
    <property type="match status" value="1"/>
</dbReference>
<feature type="domain" description="SAM-dependent MTase RsmB/NOP-type" evidence="6">
    <location>
        <begin position="143"/>
        <end position="395"/>
    </location>
</feature>
<feature type="binding site" evidence="5">
    <location>
        <position position="296"/>
    </location>
    <ligand>
        <name>S-adenosyl-L-methionine</name>
        <dbReference type="ChEBI" id="CHEBI:59789"/>
    </ligand>
</feature>